<protein>
    <submittedName>
        <fullName evidence="1">Pseudouridylate synthases, 23S RNA-specific</fullName>
    </submittedName>
</protein>
<evidence type="ECO:0000313" key="2">
    <source>
        <dbReference type="Proteomes" id="UP000269226"/>
    </source>
</evidence>
<accession>A0A2Z5Y2P7</accession>
<name>A0A2Z5Y2P7_9ENTE</name>
<sequence>MERKFLDIYLKKAILHIIDRDAGSPIYSKKELDLTTEYIRTYLINKINKLSTAQTKTGVLARSSFFMEQLQTINTDFISQTQALVEHWYQVYSQSEEAPSADLLFILYEVDTIKHLAMLKLNYKESYTHFVDCEEESIYNKLIINRAILPTKSQKPDEGITINLSTLTYELLEKRYLFSGEKIWYFSEKVIETQPAPSIDENIKEIKKAVKYIGKKFDEDEFELMATVKEAVYECIEETGTINNEHIAEQVFKENISAKMAYKDEMNESNFVDETPSIQKVREISEKKFGKQKLKMNNGIELIVPIDVYRNQEFVEIVNNPDGTLSVLLKNIEKISNQL</sequence>
<gene>
    <name evidence="1" type="ORF">DAT561_0984</name>
</gene>
<proteinExistence type="predicted"/>
<reference evidence="1 2" key="1">
    <citation type="submission" date="2018-01" db="EMBL/GenBank/DDBJ databases">
        <title>Whole genome sequence of Melissococcus plutonius DAT561.</title>
        <authorList>
            <person name="Okumura K."/>
            <person name="Takamatsu D."/>
            <person name="Okura M."/>
        </authorList>
    </citation>
    <scope>NUCLEOTIDE SEQUENCE [LARGE SCALE GENOMIC DNA]</scope>
    <source>
        <strain evidence="1 2">DAT561</strain>
    </source>
</reference>
<dbReference type="GO" id="GO:0009295">
    <property type="term" value="C:nucleoid"/>
    <property type="evidence" value="ECO:0007669"/>
    <property type="project" value="InterPro"/>
</dbReference>
<organism evidence="1 2">
    <name type="scientific">Melissococcus plutonius</name>
    <dbReference type="NCBI Taxonomy" id="33970"/>
    <lineage>
        <taxon>Bacteria</taxon>
        <taxon>Bacillati</taxon>
        <taxon>Bacillota</taxon>
        <taxon>Bacilli</taxon>
        <taxon>Lactobacillales</taxon>
        <taxon>Enterococcaceae</taxon>
        <taxon>Melissococcus</taxon>
    </lineage>
</organism>
<dbReference type="EMBL" id="AP018492">
    <property type="protein sequence ID" value="BBC61096.1"/>
    <property type="molecule type" value="Genomic_DNA"/>
</dbReference>
<dbReference type="Proteomes" id="UP000269226">
    <property type="component" value="Chromosome"/>
</dbReference>
<evidence type="ECO:0000313" key="1">
    <source>
        <dbReference type="EMBL" id="BBC61096.1"/>
    </source>
</evidence>
<dbReference type="Pfam" id="PF04245">
    <property type="entry name" value="NA37"/>
    <property type="match status" value="1"/>
</dbReference>
<dbReference type="AlphaFoldDB" id="A0A2Z5Y2P7"/>
<dbReference type="InterPro" id="IPR007358">
    <property type="entry name" value="Nucleoid_associated_NdpA"/>
</dbReference>